<proteinExistence type="predicted"/>
<name>A0A8S5P7I0_9CAUD</name>
<protein>
    <submittedName>
        <fullName evidence="1">Uncharacterized protein</fullName>
    </submittedName>
</protein>
<organism evidence="1">
    <name type="scientific">Herelleviridae sp. cttEB8</name>
    <dbReference type="NCBI Taxonomy" id="2825832"/>
    <lineage>
        <taxon>Viruses</taxon>
        <taxon>Duplodnaviria</taxon>
        <taxon>Heunggongvirae</taxon>
        <taxon>Uroviricota</taxon>
        <taxon>Caudoviricetes</taxon>
        <taxon>Herelleviridae</taxon>
    </lineage>
</organism>
<reference evidence="1" key="1">
    <citation type="journal article" date="2021" name="Proc. Natl. Acad. Sci. U.S.A.">
        <title>A Catalog of Tens of Thousands of Viruses from Human Metagenomes Reveals Hidden Associations with Chronic Diseases.</title>
        <authorList>
            <person name="Tisza M.J."/>
            <person name="Buck C.B."/>
        </authorList>
    </citation>
    <scope>NUCLEOTIDE SEQUENCE</scope>
    <source>
        <strain evidence="1">CttEB8</strain>
    </source>
</reference>
<evidence type="ECO:0000313" key="1">
    <source>
        <dbReference type="EMBL" id="DAE02387.1"/>
    </source>
</evidence>
<accession>A0A8S5P7I0</accession>
<dbReference type="EMBL" id="BK015344">
    <property type="protein sequence ID" value="DAE02387.1"/>
    <property type="molecule type" value="Genomic_DNA"/>
</dbReference>
<sequence>MIQKAEFDKLQFGDKLAQITENGELYTYKYIGRDPGWENRYAFLSGGDGSSALHYNRDFISKLFFYDCYFEIKNMADAKKAKYYHQWLEEYEWRVNK</sequence>